<dbReference type="InterPro" id="IPR005846">
    <property type="entry name" value="A-D-PHexomutase_a/b/a-III"/>
</dbReference>
<dbReference type="InterPro" id="IPR005841">
    <property type="entry name" value="Alpha-D-phosphohexomutase_SF"/>
</dbReference>
<dbReference type="SUPFAM" id="SSF55957">
    <property type="entry name" value="Phosphoglucomutase, C-terminal domain"/>
    <property type="match status" value="1"/>
</dbReference>
<evidence type="ECO:0000259" key="9">
    <source>
        <dbReference type="Pfam" id="PF02878"/>
    </source>
</evidence>
<evidence type="ECO:0000313" key="12">
    <source>
        <dbReference type="EMBL" id="OZI66613.1"/>
    </source>
</evidence>
<evidence type="ECO:0000256" key="3">
    <source>
        <dbReference type="ARBA" id="ARBA00022553"/>
    </source>
</evidence>
<dbReference type="Pfam" id="PF02880">
    <property type="entry name" value="PGM_PMM_III"/>
    <property type="match status" value="1"/>
</dbReference>
<dbReference type="GO" id="GO:0005975">
    <property type="term" value="P:carbohydrate metabolic process"/>
    <property type="evidence" value="ECO:0007669"/>
    <property type="project" value="InterPro"/>
</dbReference>
<dbReference type="OrthoDB" id="9803322at2"/>
<dbReference type="Proteomes" id="UP000215767">
    <property type="component" value="Unassembled WGS sequence"/>
</dbReference>
<dbReference type="GO" id="GO:0016868">
    <property type="term" value="F:intramolecular phosphotransferase activity"/>
    <property type="evidence" value="ECO:0007669"/>
    <property type="project" value="InterPro"/>
</dbReference>
<dbReference type="AlphaFoldDB" id="A0A261V0C6"/>
<dbReference type="SUPFAM" id="SSF53738">
    <property type="entry name" value="Phosphoglucomutase, first 3 domains"/>
    <property type="match status" value="3"/>
</dbReference>
<evidence type="ECO:0000256" key="1">
    <source>
        <dbReference type="ARBA" id="ARBA00001946"/>
    </source>
</evidence>
<keyword evidence="13" id="KW-1185">Reference proteome</keyword>
<dbReference type="InterPro" id="IPR005844">
    <property type="entry name" value="A-D-PHexomutase_a/b/a-I"/>
</dbReference>
<evidence type="ECO:0000256" key="4">
    <source>
        <dbReference type="ARBA" id="ARBA00022723"/>
    </source>
</evidence>
<dbReference type="PANTHER" id="PTHR43771">
    <property type="entry name" value="PHOSPHOMANNOMUTASE"/>
    <property type="match status" value="1"/>
</dbReference>
<evidence type="ECO:0000259" key="10">
    <source>
        <dbReference type="Pfam" id="PF02879"/>
    </source>
</evidence>
<dbReference type="Pfam" id="PF02879">
    <property type="entry name" value="PGM_PMM_II"/>
    <property type="match status" value="1"/>
</dbReference>
<dbReference type="PANTHER" id="PTHR43771:SF2">
    <property type="entry name" value="PHOSPHOMANNOMUTASE_PHOSPHOGLUCOMUTASE"/>
    <property type="match status" value="1"/>
</dbReference>
<dbReference type="GO" id="GO:0000287">
    <property type="term" value="F:magnesium ion binding"/>
    <property type="evidence" value="ECO:0007669"/>
    <property type="project" value="InterPro"/>
</dbReference>
<dbReference type="CDD" id="cd03089">
    <property type="entry name" value="PMM_PGM"/>
    <property type="match status" value="1"/>
</dbReference>
<reference evidence="13" key="1">
    <citation type="submission" date="2017-05" db="EMBL/GenBank/DDBJ databases">
        <title>Complete and WGS of Bordetella genogroups.</title>
        <authorList>
            <person name="Spilker T."/>
            <person name="Lipuma J."/>
        </authorList>
    </citation>
    <scope>NUCLEOTIDE SEQUENCE [LARGE SCALE GENOMIC DNA]</scope>
    <source>
        <strain evidence="13">AU8856</strain>
    </source>
</reference>
<evidence type="ECO:0000259" key="8">
    <source>
        <dbReference type="Pfam" id="PF00408"/>
    </source>
</evidence>
<evidence type="ECO:0000256" key="2">
    <source>
        <dbReference type="ARBA" id="ARBA00010231"/>
    </source>
</evidence>
<comment type="caution">
    <text evidence="12">The sequence shown here is derived from an EMBL/GenBank/DDBJ whole genome shotgun (WGS) entry which is preliminary data.</text>
</comment>
<gene>
    <name evidence="12" type="ORF">CAL28_02455</name>
</gene>
<proteinExistence type="inferred from homology"/>
<keyword evidence="3" id="KW-0597">Phosphoprotein</keyword>
<protein>
    <submittedName>
        <fullName evidence="12">Phosphomannomutase/phosphoglucomutase</fullName>
    </submittedName>
</protein>
<evidence type="ECO:0000313" key="13">
    <source>
        <dbReference type="Proteomes" id="UP000215767"/>
    </source>
</evidence>
<dbReference type="PRINTS" id="PR00509">
    <property type="entry name" value="PGMPMM"/>
</dbReference>
<dbReference type="InterPro" id="IPR005845">
    <property type="entry name" value="A-D-PHexomutase_a/b/a-II"/>
</dbReference>
<feature type="domain" description="Alpha-D-phosphohexomutase alpha/beta/alpha" evidence="10">
    <location>
        <begin position="216"/>
        <end position="313"/>
    </location>
</feature>
<feature type="domain" description="Alpha-D-phosphohexomutase alpha/beta/alpha" evidence="11">
    <location>
        <begin position="318"/>
        <end position="425"/>
    </location>
</feature>
<sequence>MTRSRPGVRPIPARAAPDGCIRALALGHVPHCGPPLLIGDNRPFAFTESLDHKGTTVGNASSFPASIFKAYDIRGTVPDLLNARFARELGLALAALAREKNIPELVIGRDGRLSSEELALALQEGLNAGGVSTLDIGQVPTPLVYFGAYTEKTGSGVAVTGSHNPPKYNGFKMMMGGAALYGADIQALHAAMEAAGGKAPAGVTPGRRRTMDLVGRYIERIVGDVKLARPMKIAIDCGNGVAGAIAPRLFREMGCDVTELFCDVDGNFPNHHPDPADPHNLEDLIHCLKTTDCEIGLAFDGDGDRLGVVTKSGEIIWPDRQLILYARDVLSRNPGAMIIYDVKCSRHVGLAVKQAGGQPLMWQTGHSLVKAKLAETGAPLAGEMSGHTFFKERWYGFDDGLYTGARLLEIVSRDANPSAVLEALPKAISTPELKLEMQEGEPFALVKDLQEKGRFEGATQVVTIDGVRAEYPDGFGLARPSNTTPVVVLRFEADNEAALARIQDDFRKQLLALKPDVKLPF</sequence>
<dbReference type="EMBL" id="NEVS01000001">
    <property type="protein sequence ID" value="OZI66613.1"/>
    <property type="molecule type" value="Genomic_DNA"/>
</dbReference>
<dbReference type="InterPro" id="IPR036900">
    <property type="entry name" value="A-D-PHexomutase_C_sf"/>
</dbReference>
<comment type="similarity">
    <text evidence="2 7">Belongs to the phosphohexose mutase family.</text>
</comment>
<dbReference type="PROSITE" id="PS00710">
    <property type="entry name" value="PGM_PMM"/>
    <property type="match status" value="1"/>
</dbReference>
<comment type="cofactor">
    <cofactor evidence="1">
        <name>Mg(2+)</name>
        <dbReference type="ChEBI" id="CHEBI:18420"/>
    </cofactor>
</comment>
<feature type="domain" description="Alpha-D-phosphohexomutase alpha/beta/alpha" evidence="9">
    <location>
        <begin position="67"/>
        <end position="193"/>
    </location>
</feature>
<name>A0A261V0C6_9BORD</name>
<evidence type="ECO:0000256" key="5">
    <source>
        <dbReference type="ARBA" id="ARBA00022842"/>
    </source>
</evidence>
<keyword evidence="6" id="KW-0413">Isomerase</keyword>
<dbReference type="InterPro" id="IPR005843">
    <property type="entry name" value="A-D-PHexomutase_C"/>
</dbReference>
<keyword evidence="5 7" id="KW-0460">Magnesium</keyword>
<organism evidence="12 13">
    <name type="scientific">Bordetella genomosp. 11</name>
    <dbReference type="NCBI Taxonomy" id="1416808"/>
    <lineage>
        <taxon>Bacteria</taxon>
        <taxon>Pseudomonadati</taxon>
        <taxon>Pseudomonadota</taxon>
        <taxon>Betaproteobacteria</taxon>
        <taxon>Burkholderiales</taxon>
        <taxon>Alcaligenaceae</taxon>
        <taxon>Bordetella</taxon>
    </lineage>
</organism>
<evidence type="ECO:0000256" key="7">
    <source>
        <dbReference type="RuleBase" id="RU004326"/>
    </source>
</evidence>
<accession>A0A261V0C6</accession>
<feature type="domain" description="Alpha-D-phosphohexomutase C-terminal" evidence="8">
    <location>
        <begin position="433"/>
        <end position="508"/>
    </location>
</feature>
<dbReference type="Pfam" id="PF02878">
    <property type="entry name" value="PGM_PMM_I"/>
    <property type="match status" value="1"/>
</dbReference>
<evidence type="ECO:0000259" key="11">
    <source>
        <dbReference type="Pfam" id="PF02880"/>
    </source>
</evidence>
<keyword evidence="4 7" id="KW-0479">Metal-binding</keyword>
<dbReference type="Pfam" id="PF00408">
    <property type="entry name" value="PGM_PMM_IV"/>
    <property type="match status" value="1"/>
</dbReference>
<dbReference type="InterPro" id="IPR016066">
    <property type="entry name" value="A-D-PHexomutase_CS"/>
</dbReference>
<dbReference type="Gene3D" id="3.30.310.50">
    <property type="entry name" value="Alpha-D-phosphohexomutase, C-terminal domain"/>
    <property type="match status" value="1"/>
</dbReference>
<evidence type="ECO:0000256" key="6">
    <source>
        <dbReference type="ARBA" id="ARBA00023235"/>
    </source>
</evidence>
<dbReference type="Gene3D" id="3.40.120.10">
    <property type="entry name" value="Alpha-D-Glucose-1,6-Bisphosphate, subunit A, domain 3"/>
    <property type="match status" value="3"/>
</dbReference>
<dbReference type="InterPro" id="IPR016055">
    <property type="entry name" value="A-D-PHexomutase_a/b/a-I/II/III"/>
</dbReference>